<dbReference type="GO" id="GO:0000455">
    <property type="term" value="P:enzyme-directed rRNA pseudouridine synthesis"/>
    <property type="evidence" value="ECO:0007669"/>
    <property type="project" value="TreeGrafter"/>
</dbReference>
<evidence type="ECO:0000256" key="1">
    <source>
        <dbReference type="ARBA" id="ARBA00010876"/>
    </source>
</evidence>
<dbReference type="CDD" id="cd02869">
    <property type="entry name" value="PseudoU_synth_RluA_like"/>
    <property type="match status" value="1"/>
</dbReference>
<comment type="caution">
    <text evidence="4">The sequence shown here is derived from an EMBL/GenBank/DDBJ whole genome shotgun (WGS) entry which is preliminary data.</text>
</comment>
<dbReference type="Pfam" id="PF00849">
    <property type="entry name" value="PseudoU_synth_2"/>
    <property type="match status" value="1"/>
</dbReference>
<name>A0A1Q9DWL2_SYMMI</name>
<dbReference type="SUPFAM" id="SSF55120">
    <property type="entry name" value="Pseudouridine synthase"/>
    <property type="match status" value="1"/>
</dbReference>
<protein>
    <submittedName>
        <fullName evidence="4">tRNA pseudouridine synthase C</fullName>
    </submittedName>
</protein>
<sequence length="598" mass="68401">MAEPHGWAADLQSYERERRVELNPGLFKGPTVGYVRGGISKRERSYNPLLGRFLDEGREQEQAQFEEKVKKNFLNFARDVQLRREAPFDLVTHERKFEAFGPDASAGLEPPVKKKPPFPDTAADYNIISNLPFNEHHWAHPDHRPRPSQRIPKQRMAPAMLHKDFNILTNKYLEHHKEKMDRDRELNLLEAAEKLRQTSAFNPVQQRFCDPRHEERMRACEDALTTEIKLRGEEVQPLIYRGSVTNAYDMLNHQVKDRDLLHLIEGADEERKVRFRTRHQLEENTKKMDVAYDARAMQMKANRVAHERFAPTVERGFDILTNQDFGQKGKQIHTSNTRPHQTPWQKVCENRPTPPPSAKSTSREVAQEATEKAEQGQSEVLDFATLRLPQDLRGSVPGSALSARSSRQSRATPRRPLTPRVEAAPPAPPIPGSPAGSVFSRPKQVHSVSKRYLALCSGRVVDARGQINAKLYISGFAEKYRAYVSPKGKESVTDYEVLAYLRRRCDVAGSKAHEACDDLGRALSAYAAGKAAEKECYTLLACYPQTGRTHQIRAHLEFRGHPLVSDANYNPRGQARRQFAWCPRLWLHCEQMVFKVWN</sequence>
<dbReference type="AlphaFoldDB" id="A0A1Q9DWL2"/>
<evidence type="ECO:0000313" key="4">
    <source>
        <dbReference type="EMBL" id="OLP99573.1"/>
    </source>
</evidence>
<organism evidence="4 5">
    <name type="scientific">Symbiodinium microadriaticum</name>
    <name type="common">Dinoflagellate</name>
    <name type="synonym">Zooxanthella microadriatica</name>
    <dbReference type="NCBI Taxonomy" id="2951"/>
    <lineage>
        <taxon>Eukaryota</taxon>
        <taxon>Sar</taxon>
        <taxon>Alveolata</taxon>
        <taxon>Dinophyceae</taxon>
        <taxon>Suessiales</taxon>
        <taxon>Symbiodiniaceae</taxon>
        <taxon>Symbiodinium</taxon>
    </lineage>
</organism>
<comment type="similarity">
    <text evidence="1">Belongs to the pseudouridine synthase RluA family.</text>
</comment>
<dbReference type="PANTHER" id="PTHR21600">
    <property type="entry name" value="MITOCHONDRIAL RNA PSEUDOURIDINE SYNTHASE"/>
    <property type="match status" value="1"/>
</dbReference>
<evidence type="ECO:0000259" key="3">
    <source>
        <dbReference type="Pfam" id="PF00849"/>
    </source>
</evidence>
<feature type="compositionally biased region" description="Polar residues" evidence="2">
    <location>
        <begin position="332"/>
        <end position="344"/>
    </location>
</feature>
<gene>
    <name evidence="4" type="primary">truC</name>
    <name evidence="4" type="ORF">AK812_SmicGene17861</name>
</gene>
<feature type="compositionally biased region" description="Low complexity" evidence="2">
    <location>
        <begin position="399"/>
        <end position="415"/>
    </location>
</feature>
<evidence type="ECO:0000256" key="2">
    <source>
        <dbReference type="SAM" id="MobiDB-lite"/>
    </source>
</evidence>
<feature type="region of interest" description="Disordered" evidence="2">
    <location>
        <begin position="324"/>
        <end position="441"/>
    </location>
</feature>
<dbReference type="PANTHER" id="PTHR21600:SF87">
    <property type="entry name" value="RNA PSEUDOURIDYLATE SYNTHASE DOMAIN-CONTAINING PROTEIN 1"/>
    <property type="match status" value="1"/>
</dbReference>
<keyword evidence="5" id="KW-1185">Reference proteome</keyword>
<reference evidence="4 5" key="1">
    <citation type="submission" date="2016-02" db="EMBL/GenBank/DDBJ databases">
        <title>Genome analysis of coral dinoflagellate symbionts highlights evolutionary adaptations to a symbiotic lifestyle.</title>
        <authorList>
            <person name="Aranda M."/>
            <person name="Li Y."/>
            <person name="Liew Y.J."/>
            <person name="Baumgarten S."/>
            <person name="Simakov O."/>
            <person name="Wilson M."/>
            <person name="Piel J."/>
            <person name="Ashoor H."/>
            <person name="Bougouffa S."/>
            <person name="Bajic V.B."/>
            <person name="Ryu T."/>
            <person name="Ravasi T."/>
            <person name="Bayer T."/>
            <person name="Micklem G."/>
            <person name="Kim H."/>
            <person name="Bhak J."/>
            <person name="Lajeunesse T.C."/>
            <person name="Voolstra C.R."/>
        </authorList>
    </citation>
    <scope>NUCLEOTIDE SEQUENCE [LARGE SCALE GENOMIC DNA]</scope>
    <source>
        <strain evidence="4 5">CCMP2467</strain>
    </source>
</reference>
<dbReference type="EMBL" id="LSRX01000357">
    <property type="protein sequence ID" value="OLP99573.1"/>
    <property type="molecule type" value="Genomic_DNA"/>
</dbReference>
<dbReference type="InterPro" id="IPR020103">
    <property type="entry name" value="PsdUridine_synth_cat_dom_sf"/>
</dbReference>
<dbReference type="GO" id="GO:0009982">
    <property type="term" value="F:pseudouridine synthase activity"/>
    <property type="evidence" value="ECO:0007669"/>
    <property type="project" value="InterPro"/>
</dbReference>
<dbReference type="GO" id="GO:0003723">
    <property type="term" value="F:RNA binding"/>
    <property type="evidence" value="ECO:0007669"/>
    <property type="project" value="InterPro"/>
</dbReference>
<dbReference type="Proteomes" id="UP000186817">
    <property type="component" value="Unassembled WGS sequence"/>
</dbReference>
<dbReference type="InterPro" id="IPR006145">
    <property type="entry name" value="PsdUridine_synth_RsuA/RluA"/>
</dbReference>
<evidence type="ECO:0000313" key="5">
    <source>
        <dbReference type="Proteomes" id="UP000186817"/>
    </source>
</evidence>
<feature type="domain" description="Pseudouridine synthase RsuA/RluA-like" evidence="3">
    <location>
        <begin position="446"/>
        <end position="557"/>
    </location>
</feature>
<proteinExistence type="inferred from homology"/>
<accession>A0A1Q9DWL2</accession>
<dbReference type="OrthoDB" id="60284at2759"/>
<feature type="compositionally biased region" description="Basic and acidic residues" evidence="2">
    <location>
        <begin position="361"/>
        <end position="374"/>
    </location>
</feature>
<dbReference type="InterPro" id="IPR050188">
    <property type="entry name" value="RluA_PseudoU_synthase"/>
</dbReference>
<dbReference type="Gene3D" id="3.30.2350.10">
    <property type="entry name" value="Pseudouridine synthase"/>
    <property type="match status" value="1"/>
</dbReference>